<evidence type="ECO:0000256" key="7">
    <source>
        <dbReference type="ARBA" id="ARBA00023159"/>
    </source>
</evidence>
<dbReference type="GO" id="GO:0006355">
    <property type="term" value="P:regulation of DNA-templated transcription"/>
    <property type="evidence" value="ECO:0007669"/>
    <property type="project" value="UniProtKB-UniRule"/>
</dbReference>
<dbReference type="GO" id="GO:0003677">
    <property type="term" value="F:DNA binding"/>
    <property type="evidence" value="ECO:0007669"/>
    <property type="project" value="UniProtKB-KW"/>
</dbReference>
<dbReference type="Proteomes" id="UP000298133">
    <property type="component" value="Unassembled WGS sequence"/>
</dbReference>
<feature type="domain" description="Helicase C-terminal" evidence="12">
    <location>
        <begin position="486"/>
        <end position="638"/>
    </location>
</feature>
<organism evidence="13 14">
    <name type="scientific">Gammaproteobacteria bacterium LSUCC0057</name>
    <dbReference type="NCBI Taxonomy" id="2559237"/>
    <lineage>
        <taxon>Bacteria</taxon>
        <taxon>Pseudomonadati</taxon>
        <taxon>Pseudomonadota</taxon>
        <taxon>Gammaproteobacteria</taxon>
        <taxon>Cellvibrionales</taxon>
        <taxon>Porticoccaceae</taxon>
        <taxon>SAR92 clade</taxon>
    </lineage>
</organism>
<evidence type="ECO:0000256" key="6">
    <source>
        <dbReference type="ARBA" id="ARBA00023125"/>
    </source>
</evidence>
<dbReference type="NCBIfam" id="NF003426">
    <property type="entry name" value="PRK04914.1"/>
    <property type="match status" value="1"/>
</dbReference>
<dbReference type="PANTHER" id="PTHR45766:SF6">
    <property type="entry name" value="SWI_SNF-RELATED MATRIX-ASSOCIATED ACTIN-DEPENDENT REGULATOR OF CHROMATIN SUBFAMILY A-LIKE PROTEIN 1"/>
    <property type="match status" value="1"/>
</dbReference>
<feature type="domain" description="Helicase ATP-binding" evidence="11">
    <location>
        <begin position="178"/>
        <end position="350"/>
    </location>
</feature>
<dbReference type="GO" id="GO:0004386">
    <property type="term" value="F:helicase activity"/>
    <property type="evidence" value="ECO:0007669"/>
    <property type="project" value="UniProtKB-UniRule"/>
</dbReference>
<dbReference type="PANTHER" id="PTHR45766">
    <property type="entry name" value="DNA ANNEALING HELICASE AND ENDONUCLEASE ZRANB3 FAMILY MEMBER"/>
    <property type="match status" value="1"/>
</dbReference>
<keyword evidence="2 9" id="KW-0378">Hydrolase</keyword>
<comment type="similarity">
    <text evidence="9">Belongs to the SNF2/RAD54 helicase family. RapA subfamily.</text>
</comment>
<dbReference type="Gene3D" id="6.10.140.1500">
    <property type="match status" value="1"/>
</dbReference>
<keyword evidence="8 9" id="KW-0804">Transcription</keyword>
<keyword evidence="7 9" id="KW-0010">Activator</keyword>
<reference evidence="13 14" key="1">
    <citation type="submission" date="2019-03" db="EMBL/GenBank/DDBJ databases">
        <title>Draft genome of Gammaproteobacteria bacterium LSUCC0057, a member of the SAR92 clade.</title>
        <authorList>
            <person name="Lanclos V.C."/>
            <person name="Doiron C."/>
            <person name="Henson M.W."/>
            <person name="Thrash J.C."/>
        </authorList>
    </citation>
    <scope>NUCLEOTIDE SEQUENCE [LARGE SCALE GENOMIC DNA]</scope>
    <source>
        <strain evidence="13 14">LSUCC0057</strain>
    </source>
</reference>
<dbReference type="CDD" id="cd18011">
    <property type="entry name" value="DEXDc_RapA"/>
    <property type="match status" value="1"/>
</dbReference>
<dbReference type="SUPFAM" id="SSF52540">
    <property type="entry name" value="P-loop containing nucleoside triphosphate hydrolases"/>
    <property type="match status" value="2"/>
</dbReference>
<keyword evidence="1 9" id="KW-0547">Nucleotide-binding</keyword>
<evidence type="ECO:0000313" key="14">
    <source>
        <dbReference type="Proteomes" id="UP000298133"/>
    </source>
</evidence>
<dbReference type="SMART" id="SM00487">
    <property type="entry name" value="DEXDc"/>
    <property type="match status" value="1"/>
</dbReference>
<dbReference type="InterPro" id="IPR038718">
    <property type="entry name" value="SNF2-like_sf"/>
</dbReference>
<dbReference type="InterPro" id="IPR057342">
    <property type="entry name" value="DEXDc_RapA"/>
</dbReference>
<evidence type="ECO:0000313" key="13">
    <source>
        <dbReference type="EMBL" id="TFH67816.1"/>
    </source>
</evidence>
<dbReference type="EMBL" id="SPIA01000002">
    <property type="protein sequence ID" value="TFH67816.1"/>
    <property type="molecule type" value="Genomic_DNA"/>
</dbReference>
<dbReference type="InterPro" id="IPR022737">
    <property type="entry name" value="RapA_C"/>
</dbReference>
<evidence type="ECO:0000259" key="12">
    <source>
        <dbReference type="PROSITE" id="PS51194"/>
    </source>
</evidence>
<dbReference type="EC" id="3.6.4.-" evidence="9"/>
<keyword evidence="6 9" id="KW-0238">DNA-binding</keyword>
<comment type="caution">
    <text evidence="13">The sequence shown here is derived from an EMBL/GenBank/DDBJ whole genome shotgun (WGS) entry which is preliminary data.</text>
</comment>
<dbReference type="Pfam" id="PF00176">
    <property type="entry name" value="SNF2-rel_dom"/>
    <property type="match status" value="1"/>
</dbReference>
<dbReference type="PROSITE" id="PS51194">
    <property type="entry name" value="HELICASE_CTER"/>
    <property type="match status" value="1"/>
</dbReference>
<dbReference type="Pfam" id="PF18339">
    <property type="entry name" value="Tudor_1_RapA"/>
    <property type="match status" value="1"/>
</dbReference>
<dbReference type="InterPro" id="IPR023949">
    <property type="entry name" value="Helicase_RapA"/>
</dbReference>
<gene>
    <name evidence="9 13" type="primary">rapA</name>
    <name evidence="13" type="ORF">E3W66_06085</name>
</gene>
<evidence type="ECO:0000256" key="10">
    <source>
        <dbReference type="SAM" id="Coils"/>
    </source>
</evidence>
<dbReference type="InterPro" id="IPR040765">
    <property type="entry name" value="Tudor_1_RapA"/>
</dbReference>
<keyword evidence="5 9" id="KW-0805">Transcription regulation</keyword>
<comment type="subunit">
    <text evidence="9">Interacts with the RNAP. Has a higher affinity for the core RNAP than for the holoenzyme. Its ATPase activity is stimulated by binding to RNAP.</text>
</comment>
<dbReference type="PROSITE" id="PS51192">
    <property type="entry name" value="HELICASE_ATP_BIND_1"/>
    <property type="match status" value="1"/>
</dbReference>
<feature type="coiled-coil region" evidence="10">
    <location>
        <begin position="899"/>
        <end position="948"/>
    </location>
</feature>
<comment type="function">
    <text evidence="9">Transcription regulator that activates transcription by stimulating RNA polymerase (RNAP) recycling in case of stress conditions such as supercoiled DNA or high salt concentrations. Probably acts by releasing the RNAP, when it is trapped or immobilized on tightly supercoiled DNA. Does not activate transcription on linear DNA. Probably not involved in DNA repair.</text>
</comment>
<name>A0A4Y8UG66_9GAMM</name>
<dbReference type="GO" id="GO:0005524">
    <property type="term" value="F:ATP binding"/>
    <property type="evidence" value="ECO:0007669"/>
    <property type="project" value="UniProtKB-UniRule"/>
</dbReference>
<keyword evidence="3 9" id="KW-0347">Helicase</keyword>
<dbReference type="InterPro" id="IPR014001">
    <property type="entry name" value="Helicase_ATP-bd"/>
</dbReference>
<evidence type="ECO:0000256" key="8">
    <source>
        <dbReference type="ARBA" id="ARBA00023163"/>
    </source>
</evidence>
<dbReference type="CDD" id="cd18793">
    <property type="entry name" value="SF2_C_SNF"/>
    <property type="match status" value="1"/>
</dbReference>
<dbReference type="SMART" id="SM00490">
    <property type="entry name" value="HELICc"/>
    <property type="match status" value="1"/>
</dbReference>
<feature type="binding site" evidence="9">
    <location>
        <begin position="191"/>
        <end position="198"/>
    </location>
    <ligand>
        <name>ATP</name>
        <dbReference type="ChEBI" id="CHEBI:30616"/>
    </ligand>
</feature>
<dbReference type="HAMAP" id="MF_01821">
    <property type="entry name" value="Helicase_RapA"/>
    <property type="match status" value="1"/>
</dbReference>
<evidence type="ECO:0000256" key="1">
    <source>
        <dbReference type="ARBA" id="ARBA00022741"/>
    </source>
</evidence>
<evidence type="ECO:0000256" key="2">
    <source>
        <dbReference type="ARBA" id="ARBA00022801"/>
    </source>
</evidence>
<keyword evidence="14" id="KW-1185">Reference proteome</keyword>
<evidence type="ECO:0000256" key="5">
    <source>
        <dbReference type="ARBA" id="ARBA00023015"/>
    </source>
</evidence>
<evidence type="ECO:0000256" key="3">
    <source>
        <dbReference type="ARBA" id="ARBA00022806"/>
    </source>
</evidence>
<dbReference type="OrthoDB" id="9814088at2"/>
<keyword evidence="10" id="KW-0175">Coiled coil</keyword>
<dbReference type="Gene3D" id="2.30.30.140">
    <property type="match status" value="1"/>
</dbReference>
<dbReference type="InterPro" id="IPR027417">
    <property type="entry name" value="P-loop_NTPase"/>
</dbReference>
<dbReference type="AlphaFoldDB" id="A0A4Y8UG66"/>
<evidence type="ECO:0000256" key="9">
    <source>
        <dbReference type="HAMAP-Rule" id="MF_01821"/>
    </source>
</evidence>
<dbReference type="InterPro" id="IPR049730">
    <property type="entry name" value="SNF2/RAD54-like_C"/>
</dbReference>
<evidence type="ECO:0000259" key="11">
    <source>
        <dbReference type="PROSITE" id="PS51192"/>
    </source>
</evidence>
<dbReference type="InterPro" id="IPR000330">
    <property type="entry name" value="SNF2_N"/>
</dbReference>
<protein>
    <recommendedName>
        <fullName evidence="9">RNA polymerase-associated protein RapA</fullName>
        <ecNumber evidence="9">3.6.4.-</ecNumber>
    </recommendedName>
    <alternativeName>
        <fullName evidence="9">ATP-dependent helicase HepA</fullName>
    </alternativeName>
</protein>
<dbReference type="Pfam" id="PF00271">
    <property type="entry name" value="Helicase_C"/>
    <property type="match status" value="1"/>
</dbReference>
<dbReference type="Pfam" id="PF12137">
    <property type="entry name" value="RapA_C"/>
    <property type="match status" value="1"/>
</dbReference>
<feature type="short sequence motif" description="DEAH box" evidence="9">
    <location>
        <begin position="294"/>
        <end position="297"/>
    </location>
</feature>
<dbReference type="Gene3D" id="3.40.50.300">
    <property type="entry name" value="P-loop containing nucleotide triphosphate hydrolases"/>
    <property type="match status" value="1"/>
</dbReference>
<sequence length="958" mass="106938">MHSDPDSDTANTPTAGQRWINEAELELGLATLLDSDQRTLTLLFAQSEESRCYARESAPLVRIRFAAGDTIHFYPSADPQQPLQRSDVLEVVADHGLLFYRIDCDGSETVVPEGWIDPFMPLHRPTLRLFSGQFDAGHWFELRHSARQAAQRQALDPLRGLSSGRIALLPHQLYIIHEVAGRRRPRALLADQVGLGKTIEAGAIINSQLLNGRAERVLIAVPAALQHQWLVELRRRFHLNPTLLDAERLQLLAEQSDGNPFEQCQLAICALDLISEPHWAALAVAAGWDLVVVDEAHHLQWHPQPEQVSAEYRTVEQLSAVSSGLLLLTATPQQLGIESHFARLRLLDPQRFTSLQQLEQDQHNLVPLAAAIDEIERGSGLSPRSQAFLAERLSDDQRQLLAQWQQCPTDDQLQHQLCHALLDYHGTGRVLFRNSRVAVGGFAARSVHPELLAPPAQYTAEALASPTPEQHYRDAGGSDWTQIDPRVAWLLNKLKQSPGDKLLVIIHCEESALDLVDYLRIRRGILAAVFHPQMSVVERDRAAAMFADDPDCPLLICSEIGSEGRNFQFAHQLVLLDLPRNPDLLEQRIGRLDRIGQRHTVQIYLPLLADSAQQQLLRWHHQAANAIAQHNPAAEPLYREFADRLTTTTPAGADFEALLCEAAQRNQQLNSELEHGRDRLLERNSCRQPQADQLVRSLEQADSDPQLIQYMALLLDSWGVEREPLDAHSWVLRPSSEMTEPLPLLDDCGVSVTFDRATALRREELAFLHWDHPLVTAASEQLLRSSRGNTTLATLDGRPLQQAGIAAGSILLELCYLLEAPQGNNRYLPPTTARWLFDEQGRNLAGPLKPELLSKLCKPVGRRLAAQAAKSKQATLRRLLAVGEQSAREASAQLTAAATAGAEQQLRREQQRLTALAARNPLFDSGELEALAAERRRVAEQLRQLQLRLDAIRVIVVT</sequence>
<dbReference type="Gene3D" id="3.30.360.80">
    <property type="match status" value="1"/>
</dbReference>
<keyword evidence="4 9" id="KW-0067">ATP-binding</keyword>
<accession>A0A4Y8UG66</accession>
<dbReference type="GO" id="GO:0016817">
    <property type="term" value="F:hydrolase activity, acting on acid anhydrides"/>
    <property type="evidence" value="ECO:0007669"/>
    <property type="project" value="InterPro"/>
</dbReference>
<dbReference type="Gene3D" id="3.40.50.10810">
    <property type="entry name" value="Tandem AAA-ATPase domain"/>
    <property type="match status" value="1"/>
</dbReference>
<proteinExistence type="inferred from homology"/>
<evidence type="ECO:0000256" key="4">
    <source>
        <dbReference type="ARBA" id="ARBA00022840"/>
    </source>
</evidence>
<dbReference type="InterPro" id="IPR001650">
    <property type="entry name" value="Helicase_C-like"/>
</dbReference>